<feature type="domain" description="VOC" evidence="2">
    <location>
        <begin position="4"/>
        <end position="119"/>
    </location>
</feature>
<dbReference type="InterPro" id="IPR029068">
    <property type="entry name" value="Glyas_Bleomycin-R_OHBP_Dase"/>
</dbReference>
<keyword evidence="3" id="KW-0560">Oxidoreductase</keyword>
<evidence type="ECO:0000313" key="3">
    <source>
        <dbReference type="EMBL" id="AMK59592.1"/>
    </source>
</evidence>
<dbReference type="Gene3D" id="3.10.180.10">
    <property type="entry name" value="2,3-Dihydroxybiphenyl 1,2-Dioxygenase, domain 1"/>
    <property type="match status" value="2"/>
</dbReference>
<dbReference type="InterPro" id="IPR037523">
    <property type="entry name" value="VOC_core"/>
</dbReference>
<accession>A0A140DZY0</accession>
<evidence type="ECO:0000256" key="1">
    <source>
        <dbReference type="ARBA" id="ARBA00022723"/>
    </source>
</evidence>
<sequence>MIQSLSYIGFRSPNSEDWLDFGPSILGLELAGRGADGAVRLRVDDALHRITIHPGPANDLAYLGWAVADPGALDATIAHLEKAQVVVHRAEAELARERAVVDLAWFLDPFGFRHEISWGLAARPSSFRPGRAMSGFVTGAGGLGHVVLIVPDLQRAERFYAEALGLRLSDRIDAGMSVRFFHCNRRHHTLALASVPGLVGMHHLMLEVASLDDVGTALDICNRQDIPITMSLGRHTNDHMTSFYLRGPSGFEIEYGFGGVLIEDQESWVAGSYDAMSIWGHKPPAKPVLPGIIRPFAPAGASA</sequence>
<dbReference type="PROSITE" id="PS00934">
    <property type="entry name" value="GLYOXALASE_I_1"/>
    <property type="match status" value="1"/>
</dbReference>
<dbReference type="CDD" id="cd07252">
    <property type="entry name" value="BphC1-RGP6_N_like"/>
    <property type="match status" value="1"/>
</dbReference>
<dbReference type="Pfam" id="PF22632">
    <property type="entry name" value="BphC_D1"/>
    <property type="match status" value="1"/>
</dbReference>
<dbReference type="GO" id="GO:0051213">
    <property type="term" value="F:dioxygenase activity"/>
    <property type="evidence" value="ECO:0007669"/>
    <property type="project" value="UniProtKB-KW"/>
</dbReference>
<dbReference type="CDD" id="cd07237">
    <property type="entry name" value="BphC1-RGP6_C_like"/>
    <property type="match status" value="1"/>
</dbReference>
<dbReference type="Pfam" id="PF00903">
    <property type="entry name" value="Glyoxalase"/>
    <property type="match status" value="1"/>
</dbReference>
<feature type="domain" description="VOC" evidence="2">
    <location>
        <begin position="142"/>
        <end position="258"/>
    </location>
</feature>
<keyword evidence="1" id="KW-0479">Metal-binding</keyword>
<gene>
    <name evidence="3" type="primary">edoT</name>
</gene>
<reference evidence="3" key="1">
    <citation type="journal article" date="2016" name="Appl. Environ. Microbiol.">
        <title>Functional Metagenomics of a Biostimulated Petroleum-Contaminated Soil Reveals an Extraordinary Diversity of Extradiol Dioxygenases.</title>
        <authorList>
            <person name="Terron-Gonzalez L."/>
            <person name="Martin-Cabello G."/>
            <person name="Ferrer M."/>
            <person name="Santero E."/>
        </authorList>
    </citation>
    <scope>NUCLEOTIDE SEQUENCE</scope>
</reference>
<dbReference type="EMBL" id="KU144996">
    <property type="protein sequence ID" value="AMK59592.1"/>
    <property type="molecule type" value="Genomic_DNA"/>
</dbReference>
<dbReference type="GO" id="GO:0004462">
    <property type="term" value="F:lactoylglutathione lyase activity"/>
    <property type="evidence" value="ECO:0007669"/>
    <property type="project" value="InterPro"/>
</dbReference>
<dbReference type="SUPFAM" id="SSF54593">
    <property type="entry name" value="Glyoxalase/Bleomycin resistance protein/Dihydroxybiphenyl dioxygenase"/>
    <property type="match status" value="1"/>
</dbReference>
<keyword evidence="3" id="KW-0223">Dioxygenase</keyword>
<dbReference type="PROSITE" id="PS51819">
    <property type="entry name" value="VOC"/>
    <property type="match status" value="2"/>
</dbReference>
<dbReference type="InterPro" id="IPR050383">
    <property type="entry name" value="GlyoxalaseI/FosfomycinResist"/>
</dbReference>
<proteinExistence type="predicted"/>
<dbReference type="PANTHER" id="PTHR21366">
    <property type="entry name" value="GLYOXALASE FAMILY PROTEIN"/>
    <property type="match status" value="1"/>
</dbReference>
<dbReference type="InterPro" id="IPR004360">
    <property type="entry name" value="Glyas_Fos-R_dOase_dom"/>
</dbReference>
<name>A0A140DZY0_9BACT</name>
<protein>
    <submittedName>
        <fullName evidence="3">2,3-dihydroxybiphenyl dioxygenase</fullName>
    </submittedName>
</protein>
<dbReference type="AlphaFoldDB" id="A0A140DZY0"/>
<dbReference type="PANTHER" id="PTHR21366:SF14">
    <property type="entry name" value="GLYOXALASE DOMAIN-CONTAINING PROTEIN 5"/>
    <property type="match status" value="1"/>
</dbReference>
<organism evidence="3">
    <name type="scientific">uncultured bacterium UPO76</name>
    <dbReference type="NCBI Taxonomy" id="1776993"/>
    <lineage>
        <taxon>Bacteria</taxon>
        <taxon>environmental samples</taxon>
    </lineage>
</organism>
<dbReference type="InterPro" id="IPR018146">
    <property type="entry name" value="Glyoxalase_1_CS"/>
</dbReference>
<evidence type="ECO:0000259" key="2">
    <source>
        <dbReference type="PROSITE" id="PS51819"/>
    </source>
</evidence>
<dbReference type="GO" id="GO:0046872">
    <property type="term" value="F:metal ion binding"/>
    <property type="evidence" value="ECO:0007669"/>
    <property type="project" value="UniProtKB-KW"/>
</dbReference>